<reference evidence="1" key="2">
    <citation type="submission" date="2015-03" db="UniProtKB">
        <authorList>
            <consortium name="EnsemblPlants"/>
        </authorList>
    </citation>
    <scope>IDENTIFICATION</scope>
</reference>
<sequence>MPIEETDLSCSLPVKVSPLMVSLLELPLDSYFIFPEIISLISRHLRYADLRSSDIKALDFMLCTALFVSEFRSLCDFQLDWCSMIAIFKALKLAPLLRGDRILILHLVFSFSISSAFIGCIGEFHGVLDIKTLSLCSNISGQILSSLVMSPPKDL</sequence>
<dbReference type="AlphaFoldDB" id="A0A0D3CV40"/>
<protein>
    <submittedName>
        <fullName evidence="1">Uncharacterized protein</fullName>
    </submittedName>
</protein>
<proteinExistence type="predicted"/>
<evidence type="ECO:0000313" key="2">
    <source>
        <dbReference type="Proteomes" id="UP000032141"/>
    </source>
</evidence>
<evidence type="ECO:0000313" key="1">
    <source>
        <dbReference type="EnsemblPlants" id="Bo6g077570.1"/>
    </source>
</evidence>
<dbReference type="EnsemblPlants" id="Bo6g077570.1">
    <property type="protein sequence ID" value="Bo6g077570.1"/>
    <property type="gene ID" value="Bo6g077570"/>
</dbReference>
<accession>A0A0D3CV40</accession>
<organism evidence="1 2">
    <name type="scientific">Brassica oleracea var. oleracea</name>
    <dbReference type="NCBI Taxonomy" id="109376"/>
    <lineage>
        <taxon>Eukaryota</taxon>
        <taxon>Viridiplantae</taxon>
        <taxon>Streptophyta</taxon>
        <taxon>Embryophyta</taxon>
        <taxon>Tracheophyta</taxon>
        <taxon>Spermatophyta</taxon>
        <taxon>Magnoliopsida</taxon>
        <taxon>eudicotyledons</taxon>
        <taxon>Gunneridae</taxon>
        <taxon>Pentapetalae</taxon>
        <taxon>rosids</taxon>
        <taxon>malvids</taxon>
        <taxon>Brassicales</taxon>
        <taxon>Brassicaceae</taxon>
        <taxon>Brassiceae</taxon>
        <taxon>Brassica</taxon>
    </lineage>
</organism>
<dbReference type="OMA" id="IGCIGEF"/>
<keyword evidence="2" id="KW-1185">Reference proteome</keyword>
<reference evidence="1 2" key="1">
    <citation type="journal article" date="2014" name="Genome Biol.">
        <title>Transcriptome and methylome profiling reveals relics of genome dominance in the mesopolyploid Brassica oleracea.</title>
        <authorList>
            <person name="Parkin I.A."/>
            <person name="Koh C."/>
            <person name="Tang H."/>
            <person name="Robinson S.J."/>
            <person name="Kagale S."/>
            <person name="Clarke W.E."/>
            <person name="Town C.D."/>
            <person name="Nixon J."/>
            <person name="Krishnakumar V."/>
            <person name="Bidwell S.L."/>
            <person name="Denoeud F."/>
            <person name="Belcram H."/>
            <person name="Links M.G."/>
            <person name="Just J."/>
            <person name="Clarke C."/>
            <person name="Bender T."/>
            <person name="Huebert T."/>
            <person name="Mason A.S."/>
            <person name="Pires J.C."/>
            <person name="Barker G."/>
            <person name="Moore J."/>
            <person name="Walley P.G."/>
            <person name="Manoli S."/>
            <person name="Batley J."/>
            <person name="Edwards D."/>
            <person name="Nelson M.N."/>
            <person name="Wang X."/>
            <person name="Paterson A.H."/>
            <person name="King G."/>
            <person name="Bancroft I."/>
            <person name="Chalhoub B."/>
            <person name="Sharpe A.G."/>
        </authorList>
    </citation>
    <scope>NUCLEOTIDE SEQUENCE</scope>
    <source>
        <strain evidence="1 2">cv. TO1000</strain>
    </source>
</reference>
<dbReference type="Gramene" id="Bo6g077570.1">
    <property type="protein sequence ID" value="Bo6g077570.1"/>
    <property type="gene ID" value="Bo6g077570"/>
</dbReference>
<dbReference type="Proteomes" id="UP000032141">
    <property type="component" value="Chromosome C6"/>
</dbReference>
<dbReference type="HOGENOM" id="CLU_1697961_0_0_1"/>
<name>A0A0D3CV40_BRAOL</name>